<dbReference type="RefSeq" id="WP_145175775.1">
    <property type="nucleotide sequence ID" value="NZ_CP036525.1"/>
</dbReference>
<accession>A0A517NKM3</accession>
<name>A0A517NKM3_9BACT</name>
<sequence length="445" mass="46935">MIDLGESRVLLLEQLESRCMLAGDVLSQSTVADHPDVLCMDQSISQAVAVATSGTSQLQVQTLADQLRFDRSPMDQLRMGGSPTGSAPDSGPQDHGQLNYRQSLGGAQNGMRHPARGQMRQDANPQQQTLVGLIFTPLPPALSPTSQSSTNSPPANSTSTNSSVGSQAAANPRSNLDAADHVVGSDQSLSDAGSDELVTQNRRAENGTDLNVQSAAAVQVDGVGRGAVSALDVATQQAVPNAIANSETIPYAAMSDRTLDQSIESDGGTIEIVPLSPYQHNLQETPSDELPWQIDRASLQRIREATRQSGDPTDENKQDSIDSAIASWFGNSTGLIDDVHCNQDLPSSLQEVSPSMVDVVLEATVGLHRRVNLVQDTNVDPQPNQVRDAILAAIAAEQGSLVDPIAQPNQVRLSGVAYSGAAIVAGAMAAAGRQRKRSKLESTTR</sequence>
<reference evidence="2 3" key="1">
    <citation type="submission" date="2019-02" db="EMBL/GenBank/DDBJ databases">
        <title>Deep-cultivation of Planctomycetes and their phenomic and genomic characterization uncovers novel biology.</title>
        <authorList>
            <person name="Wiegand S."/>
            <person name="Jogler M."/>
            <person name="Boedeker C."/>
            <person name="Pinto D."/>
            <person name="Vollmers J."/>
            <person name="Rivas-Marin E."/>
            <person name="Kohn T."/>
            <person name="Peeters S.H."/>
            <person name="Heuer A."/>
            <person name="Rast P."/>
            <person name="Oberbeckmann S."/>
            <person name="Bunk B."/>
            <person name="Jeske O."/>
            <person name="Meyerdierks A."/>
            <person name="Storesund J.E."/>
            <person name="Kallscheuer N."/>
            <person name="Luecker S."/>
            <person name="Lage O.M."/>
            <person name="Pohl T."/>
            <person name="Merkel B.J."/>
            <person name="Hornburger P."/>
            <person name="Mueller R.-W."/>
            <person name="Bruemmer F."/>
            <person name="Labrenz M."/>
            <person name="Spormann A.M."/>
            <person name="Op den Camp H."/>
            <person name="Overmann J."/>
            <person name="Amann R."/>
            <person name="Jetten M.S.M."/>
            <person name="Mascher T."/>
            <person name="Medema M.H."/>
            <person name="Devos D.P."/>
            <person name="Kaster A.-K."/>
            <person name="Ovreas L."/>
            <person name="Rohde M."/>
            <person name="Galperin M.Y."/>
            <person name="Jogler C."/>
        </authorList>
    </citation>
    <scope>NUCLEOTIDE SEQUENCE [LARGE SCALE GENOMIC DNA]</scope>
    <source>
        <strain evidence="2 3">K22_7</strain>
    </source>
</reference>
<feature type="compositionally biased region" description="Low complexity" evidence="1">
    <location>
        <begin position="143"/>
        <end position="163"/>
    </location>
</feature>
<evidence type="ECO:0000313" key="2">
    <source>
        <dbReference type="EMBL" id="QDT07593.1"/>
    </source>
</evidence>
<dbReference type="Proteomes" id="UP000318538">
    <property type="component" value="Chromosome"/>
</dbReference>
<dbReference type="EMBL" id="CP036525">
    <property type="protein sequence ID" value="QDT07593.1"/>
    <property type="molecule type" value="Genomic_DNA"/>
</dbReference>
<dbReference type="OrthoDB" id="254480at2"/>
<organism evidence="2 3">
    <name type="scientific">Rubripirellula lacrimiformis</name>
    <dbReference type="NCBI Taxonomy" id="1930273"/>
    <lineage>
        <taxon>Bacteria</taxon>
        <taxon>Pseudomonadati</taxon>
        <taxon>Planctomycetota</taxon>
        <taxon>Planctomycetia</taxon>
        <taxon>Pirellulales</taxon>
        <taxon>Pirellulaceae</taxon>
        <taxon>Rubripirellula</taxon>
    </lineage>
</organism>
<evidence type="ECO:0000313" key="3">
    <source>
        <dbReference type="Proteomes" id="UP000318538"/>
    </source>
</evidence>
<feature type="compositionally biased region" description="Polar residues" evidence="1">
    <location>
        <begin position="164"/>
        <end position="173"/>
    </location>
</feature>
<protein>
    <submittedName>
        <fullName evidence="2">Uncharacterized protein</fullName>
    </submittedName>
</protein>
<keyword evidence="3" id="KW-1185">Reference proteome</keyword>
<dbReference type="KEGG" id="rlc:K227x_60210"/>
<feature type="region of interest" description="Disordered" evidence="1">
    <location>
        <begin position="74"/>
        <end position="124"/>
    </location>
</feature>
<gene>
    <name evidence="2" type="ORF">K227x_60210</name>
</gene>
<proteinExistence type="predicted"/>
<dbReference type="AlphaFoldDB" id="A0A517NKM3"/>
<evidence type="ECO:0000256" key="1">
    <source>
        <dbReference type="SAM" id="MobiDB-lite"/>
    </source>
</evidence>
<feature type="region of interest" description="Disordered" evidence="1">
    <location>
        <begin position="136"/>
        <end position="173"/>
    </location>
</feature>